<keyword evidence="1" id="KW-1133">Transmembrane helix</keyword>
<evidence type="ECO:0000313" key="3">
    <source>
        <dbReference type="Proteomes" id="UP000199155"/>
    </source>
</evidence>
<gene>
    <name evidence="2" type="ORF">SAMN05421806_10753</name>
</gene>
<dbReference type="EMBL" id="FNFF01000007">
    <property type="protein sequence ID" value="SDK38764.1"/>
    <property type="molecule type" value="Genomic_DNA"/>
</dbReference>
<name>A0A1G9BI76_9ACTN</name>
<evidence type="ECO:0000313" key="2">
    <source>
        <dbReference type="EMBL" id="SDK38764.1"/>
    </source>
</evidence>
<protein>
    <submittedName>
        <fullName evidence="2">Uncharacterized protein</fullName>
    </submittedName>
</protein>
<keyword evidence="1" id="KW-0812">Transmembrane</keyword>
<feature type="transmembrane region" description="Helical" evidence="1">
    <location>
        <begin position="78"/>
        <end position="103"/>
    </location>
</feature>
<feature type="transmembrane region" description="Helical" evidence="1">
    <location>
        <begin position="115"/>
        <end position="138"/>
    </location>
</feature>
<keyword evidence="1" id="KW-0472">Membrane</keyword>
<keyword evidence="3" id="KW-1185">Reference proteome</keyword>
<proteinExistence type="predicted"/>
<evidence type="ECO:0000256" key="1">
    <source>
        <dbReference type="SAM" id="Phobius"/>
    </source>
</evidence>
<dbReference type="AlphaFoldDB" id="A0A1G9BI76"/>
<accession>A0A1G9BI76</accession>
<sequence length="171" mass="17488">MASAAPGPYLSRMTFGGRQALRTGPLAAGAALLRSWTAGLLALALTAAPQLSLLSDPLTDQNRYGPFGDGVTPDGAGWAAWGDLLALPLPAAVCAGFTVLVAGRLHRAPFRDTPGLHLLAALTVPITAHAAHLALLWQDLAPEAILLTSLGVALGCAAGTLLDLALEQDRD</sequence>
<feature type="transmembrane region" description="Helical" evidence="1">
    <location>
        <begin position="144"/>
        <end position="166"/>
    </location>
</feature>
<dbReference type="Proteomes" id="UP000199155">
    <property type="component" value="Unassembled WGS sequence"/>
</dbReference>
<organism evidence="2 3">
    <name type="scientific">Streptomyces indicus</name>
    <dbReference type="NCBI Taxonomy" id="417292"/>
    <lineage>
        <taxon>Bacteria</taxon>
        <taxon>Bacillati</taxon>
        <taxon>Actinomycetota</taxon>
        <taxon>Actinomycetes</taxon>
        <taxon>Kitasatosporales</taxon>
        <taxon>Streptomycetaceae</taxon>
        <taxon>Streptomyces</taxon>
    </lineage>
</organism>
<reference evidence="2 3" key="1">
    <citation type="submission" date="2016-10" db="EMBL/GenBank/DDBJ databases">
        <authorList>
            <person name="de Groot N.N."/>
        </authorList>
    </citation>
    <scope>NUCLEOTIDE SEQUENCE [LARGE SCALE GENOMIC DNA]</scope>
    <source>
        <strain evidence="2 3">CGMCC 4.5727</strain>
    </source>
</reference>